<evidence type="ECO:0000313" key="6">
    <source>
        <dbReference type="EMBL" id="MEE1885787.1"/>
    </source>
</evidence>
<protein>
    <submittedName>
        <fullName evidence="6">Cytochrome c</fullName>
    </submittedName>
</protein>
<dbReference type="PROSITE" id="PS51007">
    <property type="entry name" value="CYTC"/>
    <property type="match status" value="1"/>
</dbReference>
<dbReference type="InterPro" id="IPR009056">
    <property type="entry name" value="Cyt_c-like_dom"/>
</dbReference>
<evidence type="ECO:0000256" key="4">
    <source>
        <dbReference type="PROSITE-ProRule" id="PRU00433"/>
    </source>
</evidence>
<dbReference type="Pfam" id="PF13442">
    <property type="entry name" value="Cytochrome_CBB3"/>
    <property type="match status" value="1"/>
</dbReference>
<evidence type="ECO:0000256" key="1">
    <source>
        <dbReference type="ARBA" id="ARBA00022617"/>
    </source>
</evidence>
<dbReference type="EMBL" id="JAZDQU010000002">
    <property type="protein sequence ID" value="MEE1885787.1"/>
    <property type="molecule type" value="Genomic_DNA"/>
</dbReference>
<keyword evidence="2 4" id="KW-0479">Metal-binding</keyword>
<dbReference type="PANTHER" id="PTHR35008">
    <property type="entry name" value="BLL4482 PROTEIN-RELATED"/>
    <property type="match status" value="1"/>
</dbReference>
<evidence type="ECO:0000256" key="2">
    <source>
        <dbReference type="ARBA" id="ARBA00022723"/>
    </source>
</evidence>
<comment type="caution">
    <text evidence="6">The sequence shown here is derived from an EMBL/GenBank/DDBJ whole genome shotgun (WGS) entry which is preliminary data.</text>
</comment>
<sequence>MLIIISSCQSAEELEQAKYYINGMSVYEKACQNCHGKKGEGLGELVPPLTDTLFMQANRNKLASIIKNGTNEELIIHGKKYQEEMKGFPEMTDMDIAQVIVYITNSFGNKQGMYPYSQVSIDLSQSN</sequence>
<dbReference type="PANTHER" id="PTHR35008:SF4">
    <property type="entry name" value="BLL4482 PROTEIN"/>
    <property type="match status" value="1"/>
</dbReference>
<feature type="domain" description="Cytochrome c" evidence="5">
    <location>
        <begin position="18"/>
        <end position="107"/>
    </location>
</feature>
<proteinExistence type="predicted"/>
<dbReference type="InterPro" id="IPR051459">
    <property type="entry name" value="Cytochrome_c-type_DH"/>
</dbReference>
<dbReference type="InterPro" id="IPR036909">
    <property type="entry name" value="Cyt_c-like_dom_sf"/>
</dbReference>
<keyword evidence="1 4" id="KW-0349">Heme</keyword>
<dbReference type="Gene3D" id="1.10.760.10">
    <property type="entry name" value="Cytochrome c-like domain"/>
    <property type="match status" value="1"/>
</dbReference>
<evidence type="ECO:0000313" key="7">
    <source>
        <dbReference type="Proteomes" id="UP001337681"/>
    </source>
</evidence>
<keyword evidence="7" id="KW-1185">Reference proteome</keyword>
<evidence type="ECO:0000256" key="3">
    <source>
        <dbReference type="ARBA" id="ARBA00023004"/>
    </source>
</evidence>
<gene>
    <name evidence="6" type="ORF">VRU49_10195</name>
</gene>
<accession>A0ABU7H382</accession>
<dbReference type="SUPFAM" id="SSF46626">
    <property type="entry name" value="Cytochrome c"/>
    <property type="match status" value="1"/>
</dbReference>
<keyword evidence="3 4" id="KW-0408">Iron</keyword>
<evidence type="ECO:0000259" key="5">
    <source>
        <dbReference type="PROSITE" id="PS51007"/>
    </source>
</evidence>
<dbReference type="Proteomes" id="UP001337681">
    <property type="component" value="Unassembled WGS sequence"/>
</dbReference>
<reference evidence="6 7" key="1">
    <citation type="submission" date="2024-01" db="EMBL/GenBank/DDBJ databases">
        <title>Pedobacter sp. nov., isolated from oil-contaminated soil.</title>
        <authorList>
            <person name="Le N.T.T."/>
        </authorList>
    </citation>
    <scope>NUCLEOTIDE SEQUENCE [LARGE SCALE GENOMIC DNA]</scope>
    <source>
        <strain evidence="6 7">VNH31</strain>
    </source>
</reference>
<organism evidence="6 7">
    <name type="scientific">Pedobacter flavus</name>
    <dbReference type="NCBI Taxonomy" id="3113906"/>
    <lineage>
        <taxon>Bacteria</taxon>
        <taxon>Pseudomonadati</taxon>
        <taxon>Bacteroidota</taxon>
        <taxon>Sphingobacteriia</taxon>
        <taxon>Sphingobacteriales</taxon>
        <taxon>Sphingobacteriaceae</taxon>
        <taxon>Pedobacter</taxon>
    </lineage>
</organism>
<name>A0ABU7H382_9SPHI</name>
<dbReference type="RefSeq" id="WP_330146681.1">
    <property type="nucleotide sequence ID" value="NZ_JAZDQU010000002.1"/>
</dbReference>